<evidence type="ECO:0000313" key="1">
    <source>
        <dbReference type="EMBL" id="GAA5173375.1"/>
    </source>
</evidence>
<gene>
    <name evidence="1" type="ORF">GCM10023321_74730</name>
</gene>
<reference evidence="2" key="1">
    <citation type="journal article" date="2019" name="Int. J. Syst. Evol. Microbiol.">
        <title>The Global Catalogue of Microorganisms (GCM) 10K type strain sequencing project: providing services to taxonomists for standard genome sequencing and annotation.</title>
        <authorList>
            <consortium name="The Broad Institute Genomics Platform"/>
            <consortium name="The Broad Institute Genome Sequencing Center for Infectious Disease"/>
            <person name="Wu L."/>
            <person name="Ma J."/>
        </authorList>
    </citation>
    <scope>NUCLEOTIDE SEQUENCE [LARGE SCALE GENOMIC DNA]</scope>
    <source>
        <strain evidence="2">JCM 18303</strain>
    </source>
</reference>
<sequence>MAGVAVEQGGVAVGDVGAELVDAGGERDESFVGFLGVSPISAWLDRSLEAPVSWSHWLAFGLVACLIEVARDGVRRRRPLAEVPEFVAGVAAANWLSVEQVWRLARRSSELSGVNTMLHRGPDPSDLMLAPVVVFLVAGRP</sequence>
<name>A0ABP9R9C9_9PSEU</name>
<dbReference type="EMBL" id="BAABJP010000056">
    <property type="protein sequence ID" value="GAA5173375.1"/>
    <property type="molecule type" value="Genomic_DNA"/>
</dbReference>
<keyword evidence="2" id="KW-1185">Reference proteome</keyword>
<dbReference type="Proteomes" id="UP001428817">
    <property type="component" value="Unassembled WGS sequence"/>
</dbReference>
<comment type="caution">
    <text evidence="1">The sequence shown here is derived from an EMBL/GenBank/DDBJ whole genome shotgun (WGS) entry which is preliminary data.</text>
</comment>
<protein>
    <submittedName>
        <fullName evidence="1">Uncharacterized protein</fullName>
    </submittedName>
</protein>
<evidence type="ECO:0000313" key="2">
    <source>
        <dbReference type="Proteomes" id="UP001428817"/>
    </source>
</evidence>
<accession>A0ABP9R9C9</accession>
<organism evidence="1 2">
    <name type="scientific">Pseudonocardia eucalypti</name>
    <dbReference type="NCBI Taxonomy" id="648755"/>
    <lineage>
        <taxon>Bacteria</taxon>
        <taxon>Bacillati</taxon>
        <taxon>Actinomycetota</taxon>
        <taxon>Actinomycetes</taxon>
        <taxon>Pseudonocardiales</taxon>
        <taxon>Pseudonocardiaceae</taxon>
        <taxon>Pseudonocardia</taxon>
    </lineage>
</organism>
<proteinExistence type="predicted"/>